<dbReference type="InterPro" id="IPR000573">
    <property type="entry name" value="AconitaseA/IPMdHydase_ssu_swvl"/>
</dbReference>
<feature type="domain" description="Aconitase/3-isopropylmalate dehydratase large subunit alpha/beta/alpha" evidence="11">
    <location>
        <begin position="84"/>
        <end position="553"/>
    </location>
</feature>
<feature type="domain" description="Aconitase A/isopropylmalate dehydratase small subunit swivel" evidence="12">
    <location>
        <begin position="684"/>
        <end position="811"/>
    </location>
</feature>
<keyword evidence="4 10" id="KW-0004">4Fe-4S</keyword>
<dbReference type="InterPro" id="IPR001030">
    <property type="entry name" value="Acoase/IPM_deHydtase_lsu_aba"/>
</dbReference>
<dbReference type="PROSITE" id="PS00450">
    <property type="entry name" value="ACONITASE_1"/>
    <property type="match status" value="1"/>
</dbReference>
<evidence type="ECO:0000256" key="1">
    <source>
        <dbReference type="ARBA" id="ARBA00001966"/>
    </source>
</evidence>
<comment type="cofactor">
    <cofactor evidence="1">
        <name>[4Fe-4S] cluster</name>
        <dbReference type="ChEBI" id="CHEBI:49883"/>
    </cofactor>
</comment>
<proteinExistence type="inferred from homology"/>
<dbReference type="NCBIfam" id="NF006757">
    <property type="entry name" value="PRK09277.1"/>
    <property type="match status" value="1"/>
</dbReference>
<dbReference type="InterPro" id="IPR006249">
    <property type="entry name" value="Aconitase/IRP2"/>
</dbReference>
<dbReference type="NCBIfam" id="TIGR01341">
    <property type="entry name" value="aconitase_1"/>
    <property type="match status" value="1"/>
</dbReference>
<comment type="similarity">
    <text evidence="3 10">Belongs to the aconitase/IPM isomerase family.</text>
</comment>
<dbReference type="NCBIfam" id="NF009520">
    <property type="entry name" value="PRK12881.1"/>
    <property type="match status" value="1"/>
</dbReference>
<evidence type="ECO:0000256" key="9">
    <source>
        <dbReference type="ARBA" id="ARBA00023501"/>
    </source>
</evidence>
<dbReference type="HOGENOM" id="CLU_013476_2_1_4"/>
<dbReference type="Gene3D" id="3.20.19.10">
    <property type="entry name" value="Aconitase, domain 4"/>
    <property type="match status" value="1"/>
</dbReference>
<dbReference type="EC" id="4.2.1.3" evidence="10"/>
<dbReference type="AlphaFoldDB" id="Q1LFG9"/>
<dbReference type="SUPFAM" id="SSF53732">
    <property type="entry name" value="Aconitase iron-sulfur domain"/>
    <property type="match status" value="1"/>
</dbReference>
<dbReference type="CDD" id="cd01580">
    <property type="entry name" value="AcnA_IRP_Swivel"/>
    <property type="match status" value="1"/>
</dbReference>
<dbReference type="SUPFAM" id="SSF52016">
    <property type="entry name" value="LeuD/IlvD-like"/>
    <property type="match status" value="1"/>
</dbReference>
<keyword evidence="8 10" id="KW-0456">Lyase</keyword>
<dbReference type="InterPro" id="IPR044137">
    <property type="entry name" value="AcnA_IRP_Swivel"/>
</dbReference>
<evidence type="ECO:0000256" key="7">
    <source>
        <dbReference type="ARBA" id="ARBA00023014"/>
    </source>
</evidence>
<dbReference type="FunFam" id="3.20.19.10:FF:000001">
    <property type="entry name" value="Aconitate hydratase"/>
    <property type="match status" value="1"/>
</dbReference>
<dbReference type="InterPro" id="IPR015928">
    <property type="entry name" value="Aconitase/3IPM_dehydase_swvl"/>
</dbReference>
<evidence type="ECO:0000256" key="8">
    <source>
        <dbReference type="ARBA" id="ARBA00023239"/>
    </source>
</evidence>
<keyword evidence="7 10" id="KW-0411">Iron-sulfur</keyword>
<dbReference type="UniPathway" id="UPA00223">
    <property type="reaction ID" value="UER00718"/>
</dbReference>
<evidence type="ECO:0000256" key="5">
    <source>
        <dbReference type="ARBA" id="ARBA00022723"/>
    </source>
</evidence>
<evidence type="ECO:0000256" key="2">
    <source>
        <dbReference type="ARBA" id="ARBA00004717"/>
    </source>
</evidence>
<evidence type="ECO:0000313" key="13">
    <source>
        <dbReference type="EMBL" id="ABF11107.1"/>
    </source>
</evidence>
<dbReference type="GO" id="GO:0003994">
    <property type="term" value="F:aconitate hydratase activity"/>
    <property type="evidence" value="ECO:0007669"/>
    <property type="project" value="UniProtKB-EC"/>
</dbReference>
<dbReference type="KEGG" id="rme:Rmet_4240"/>
<evidence type="ECO:0000259" key="11">
    <source>
        <dbReference type="Pfam" id="PF00330"/>
    </source>
</evidence>
<name>Q1LFG9_CUPMC</name>
<evidence type="ECO:0000259" key="12">
    <source>
        <dbReference type="Pfam" id="PF00694"/>
    </source>
</evidence>
<dbReference type="eggNOG" id="COG1048">
    <property type="taxonomic scope" value="Bacteria"/>
</dbReference>
<dbReference type="Pfam" id="PF00694">
    <property type="entry name" value="Aconitase_C"/>
    <property type="match status" value="1"/>
</dbReference>
<dbReference type="Pfam" id="PF00330">
    <property type="entry name" value="Aconitase"/>
    <property type="match status" value="1"/>
</dbReference>
<comment type="function">
    <text evidence="10">Catalyzes the isomerization of citrate to isocitrate via cis-aconitate.</text>
</comment>
<accession>Q1LFG9</accession>
<gene>
    <name evidence="13" type="primary">acnA3</name>
    <name evidence="13" type="ordered locus">Rmet_4240</name>
</gene>
<dbReference type="InterPro" id="IPR018136">
    <property type="entry name" value="Aconitase_4Fe-4S_BS"/>
</dbReference>
<sequence length="884" mass="94429">MSIRETALKALEPVESRAPVHSGTHIYSIASATAGGAEAIARLPYCLRVLAENVLRHIGTNDVEEADFCRLLAWHPSSGDVIPVPFHPARVLMQDYTGIPALVDLAALRDAIADLGQPATRINPRIPVDLVIDHSLIVDQAGHPGALTYNLGREFERNTERYRLAKWATAALSNVRVVPPGNGILHQINLEHIAGVVCTQQAGLHVVAFADTMVGTDSHSTMVNGIGVLGWGVGGIEAEAAMLGLPMTVPLRRVVGVRLSGSLQAGVTATDLVLTLTQRLRAFNVVDTLVEFFGPSLAALAVTDRATIANMAPEYGSTAAFFPIDAETLRYLAASGRDAAQVALVEAYARAQGLWRSADAREPEYSSVLEFDLSSVRPCAAGPKRPQDRVELDAIGDSFRAAFPSAAPARETLSDGAVAIAAITSCTNTSNPAVMIAAGLLARKARARGLQARPWTKTSLTPGSRVVGAYLEASGLQADLDALGFHVAGYGCATCGGNSGQLDEAVEQQIRDENIVVTAVLSGNRNFEARIHPMARANYLMSPPLVVAYALAGNIQVDLTRESLGNGNDGQPVYLHEIWPTDAEVQNVLRTVLTPDLFETQYSQLFDGSPAWRALEAPSSALFPWDSSSTYIRKPPFLDHCDGSATAPVEDIVDARILLMLGDSTTTDHISPVGNIPADSPAGLYLRDHGVKPVDFNAYGSRRANHEVMVRGTFANIRLSNELVPGVLGGQTKCLPGGEIMPIHDAATRYAAQGVPLLIIAGREYGTGSSRDWAAKGTNLLGVRAVIAESFERIHRSNLLMMGVLPLEFPSGVTRKTLGLDGTETFGIEAIDEQARPGATVRATLRRADGSSVVLELDCRIDTANEFKVWRAGGMMRFVLHQLS</sequence>
<dbReference type="InterPro" id="IPR015931">
    <property type="entry name" value="Acnase/IPM_dHydase_lsu_aba_1/3"/>
</dbReference>
<organism evidence="13 14">
    <name type="scientific">Cupriavidus metallidurans (strain ATCC 43123 / DSM 2839 / NBRC 102507 / CH34)</name>
    <name type="common">Ralstonia metallidurans</name>
    <dbReference type="NCBI Taxonomy" id="266264"/>
    <lineage>
        <taxon>Bacteria</taxon>
        <taxon>Pseudomonadati</taxon>
        <taxon>Pseudomonadota</taxon>
        <taxon>Betaproteobacteria</taxon>
        <taxon>Burkholderiales</taxon>
        <taxon>Burkholderiaceae</taxon>
        <taxon>Cupriavidus</taxon>
    </lineage>
</organism>
<geneLocation type="plasmid" evidence="13 14">
    <name>megaplasmid</name>
</geneLocation>
<dbReference type="PRINTS" id="PR00415">
    <property type="entry name" value="ACONITASE"/>
</dbReference>
<evidence type="ECO:0000256" key="6">
    <source>
        <dbReference type="ARBA" id="ARBA00023004"/>
    </source>
</evidence>
<dbReference type="GO" id="GO:0051539">
    <property type="term" value="F:4 iron, 4 sulfur cluster binding"/>
    <property type="evidence" value="ECO:0007669"/>
    <property type="project" value="UniProtKB-KW"/>
</dbReference>
<dbReference type="InterPro" id="IPR036008">
    <property type="entry name" value="Aconitase_4Fe-4S_dom"/>
</dbReference>
<keyword evidence="5" id="KW-0479">Metal-binding</keyword>
<comment type="catalytic activity">
    <reaction evidence="9 10">
        <text>citrate = D-threo-isocitrate</text>
        <dbReference type="Rhea" id="RHEA:10336"/>
        <dbReference type="ChEBI" id="CHEBI:15562"/>
        <dbReference type="ChEBI" id="CHEBI:16947"/>
        <dbReference type="EC" id="4.2.1.3"/>
    </reaction>
</comment>
<evidence type="ECO:0000313" key="14">
    <source>
        <dbReference type="Proteomes" id="UP000002429"/>
    </source>
</evidence>
<dbReference type="GO" id="GO:0046872">
    <property type="term" value="F:metal ion binding"/>
    <property type="evidence" value="ECO:0007669"/>
    <property type="project" value="UniProtKB-KW"/>
</dbReference>
<keyword evidence="6 10" id="KW-0408">Iron</keyword>
<dbReference type="Proteomes" id="UP000002429">
    <property type="component" value="Plasmid megaplasmid"/>
</dbReference>
<dbReference type="EMBL" id="CP000353">
    <property type="protein sequence ID" value="ABF11107.1"/>
    <property type="molecule type" value="Genomic_DNA"/>
</dbReference>
<dbReference type="Gene3D" id="3.30.499.10">
    <property type="entry name" value="Aconitase, domain 3"/>
    <property type="match status" value="2"/>
</dbReference>
<evidence type="ECO:0000256" key="3">
    <source>
        <dbReference type="ARBA" id="ARBA00007185"/>
    </source>
</evidence>
<comment type="pathway">
    <text evidence="2">Carbohydrate metabolism; tricarboxylic acid cycle; isocitrate from oxaloacetate: step 2/2.</text>
</comment>
<keyword evidence="14" id="KW-1185">Reference proteome</keyword>
<keyword evidence="13" id="KW-0614">Plasmid</keyword>
<dbReference type="PANTHER" id="PTHR11670">
    <property type="entry name" value="ACONITASE/IRON-RESPONSIVE ELEMENT FAMILY MEMBER"/>
    <property type="match status" value="1"/>
</dbReference>
<dbReference type="RefSeq" id="WP_011518730.1">
    <property type="nucleotide sequence ID" value="NC_007974.2"/>
</dbReference>
<evidence type="ECO:0000256" key="10">
    <source>
        <dbReference type="RuleBase" id="RU361275"/>
    </source>
</evidence>
<evidence type="ECO:0000256" key="4">
    <source>
        <dbReference type="ARBA" id="ARBA00022485"/>
    </source>
</evidence>
<reference evidence="14" key="1">
    <citation type="journal article" date="2010" name="PLoS ONE">
        <title>The complete genome sequence of Cupriavidus metallidurans strain CH34, a master survivalist in harsh and anthropogenic environments.</title>
        <authorList>
            <person name="Janssen P.J."/>
            <person name="Van Houdt R."/>
            <person name="Moors H."/>
            <person name="Monsieurs P."/>
            <person name="Morin N."/>
            <person name="Michaux A."/>
            <person name="Benotmane M.A."/>
            <person name="Leys N."/>
            <person name="Vallaeys T."/>
            <person name="Lapidus A."/>
            <person name="Monchy S."/>
            <person name="Medigue C."/>
            <person name="Taghavi S."/>
            <person name="McCorkle S."/>
            <person name="Dunn J."/>
            <person name="van der Lelie D."/>
            <person name="Mergeay M."/>
        </authorList>
    </citation>
    <scope>NUCLEOTIDE SEQUENCE [LARGE SCALE GENOMIC DNA]</scope>
    <source>
        <strain evidence="14">ATCC 43123 / DSM 2839 / NBRC 102507 / CH34</strain>
    </source>
</reference>
<protein>
    <recommendedName>
        <fullName evidence="10">Aconitate hydratase</fullName>
        <shortName evidence="10">Aconitase</shortName>
        <ecNumber evidence="10">4.2.1.3</ecNumber>
    </recommendedName>
</protein>
<dbReference type="Gene3D" id="6.10.190.10">
    <property type="match status" value="1"/>
</dbReference>
<dbReference type="GO" id="GO:0006099">
    <property type="term" value="P:tricarboxylic acid cycle"/>
    <property type="evidence" value="ECO:0007669"/>
    <property type="project" value="UniProtKB-UniPathway"/>
</dbReference>